<evidence type="ECO:0008006" key="7">
    <source>
        <dbReference type="Google" id="ProtNLM"/>
    </source>
</evidence>
<dbReference type="PROSITE" id="PS50835">
    <property type="entry name" value="IG_LIKE"/>
    <property type="match status" value="1"/>
</dbReference>
<dbReference type="SUPFAM" id="SSF48726">
    <property type="entry name" value="Immunoglobulin"/>
    <property type="match status" value="1"/>
</dbReference>
<evidence type="ECO:0000256" key="1">
    <source>
        <dbReference type="SAM" id="Phobius"/>
    </source>
</evidence>
<name>A0A1B6CI39_9HEMI</name>
<dbReference type="SMART" id="SM00409">
    <property type="entry name" value="IG"/>
    <property type="match status" value="1"/>
</dbReference>
<dbReference type="InterPro" id="IPR013783">
    <property type="entry name" value="Ig-like_fold"/>
</dbReference>
<dbReference type="InterPro" id="IPR036179">
    <property type="entry name" value="Ig-like_dom_sf"/>
</dbReference>
<dbReference type="SMART" id="SM00060">
    <property type="entry name" value="FN3"/>
    <property type="match status" value="1"/>
</dbReference>
<feature type="domain" description="Fibronectin type-III" evidence="4">
    <location>
        <begin position="109"/>
        <end position="214"/>
    </location>
</feature>
<feature type="chain" id="PRO_5008580504" description="Fibronectin type-III domain-containing protein" evidence="2">
    <location>
        <begin position="17"/>
        <end position="344"/>
    </location>
</feature>
<dbReference type="SUPFAM" id="SSF49265">
    <property type="entry name" value="Fibronectin type III"/>
    <property type="match status" value="1"/>
</dbReference>
<gene>
    <name evidence="6" type="ORF">g.40166</name>
    <name evidence="5" type="ORF">g.40168</name>
</gene>
<dbReference type="EMBL" id="GEDC01024162">
    <property type="protein sequence ID" value="JAS13136.1"/>
    <property type="molecule type" value="Transcribed_RNA"/>
</dbReference>
<feature type="signal peptide" evidence="2">
    <location>
        <begin position="1"/>
        <end position="16"/>
    </location>
</feature>
<dbReference type="EMBL" id="GEDC01001125">
    <property type="protein sequence ID" value="JAS36173.1"/>
    <property type="molecule type" value="Transcribed_RNA"/>
</dbReference>
<sequence>MILKTIFCVLIVVVLAEVCCCMDNVETEEMGVDERQNIFLPCGEEAIESYRVSWVRDGRDDNQTPRRSIFNNGSLFISDITRHDAGIYECQGIEDEIIRSKVKLVVRTPPPPLVNVTVHACTILASIRWEVEDTGGYPIDYFKAQFRLKHTPDDQLADPWHPVVPEHISSSASQIDVYHLEPNSTYIFQVWAVNKLGQGEVFETDATTQHNNEEIELGRHLLEGAETFDTRVWVAAVAIVMGTLVVLALGTCYALYRECHIPLSLTVIVACIVRSFGIGKENHKVPLHTVITDDQEIMELVPNIILNPGYHDEQRTEWMEPDENSNNTTTTRLNNNTVIQPFQV</sequence>
<keyword evidence="1" id="KW-0812">Transmembrane</keyword>
<dbReference type="Pfam" id="PF00041">
    <property type="entry name" value="fn3"/>
    <property type="match status" value="1"/>
</dbReference>
<organism evidence="5">
    <name type="scientific">Clastoptera arizonana</name>
    <name type="common">Arizona spittle bug</name>
    <dbReference type="NCBI Taxonomy" id="38151"/>
    <lineage>
        <taxon>Eukaryota</taxon>
        <taxon>Metazoa</taxon>
        <taxon>Ecdysozoa</taxon>
        <taxon>Arthropoda</taxon>
        <taxon>Hexapoda</taxon>
        <taxon>Insecta</taxon>
        <taxon>Pterygota</taxon>
        <taxon>Neoptera</taxon>
        <taxon>Paraneoptera</taxon>
        <taxon>Hemiptera</taxon>
        <taxon>Auchenorrhyncha</taxon>
        <taxon>Cercopoidea</taxon>
        <taxon>Clastopteridae</taxon>
        <taxon>Clastoptera</taxon>
    </lineage>
</organism>
<dbReference type="Pfam" id="PF13927">
    <property type="entry name" value="Ig_3"/>
    <property type="match status" value="1"/>
</dbReference>
<evidence type="ECO:0000313" key="6">
    <source>
        <dbReference type="EMBL" id="JAS36173.1"/>
    </source>
</evidence>
<keyword evidence="2" id="KW-0732">Signal</keyword>
<keyword evidence="1" id="KW-0472">Membrane</keyword>
<evidence type="ECO:0000259" key="4">
    <source>
        <dbReference type="PROSITE" id="PS50853"/>
    </source>
</evidence>
<protein>
    <recommendedName>
        <fullName evidence="7">Fibronectin type-III domain-containing protein</fullName>
    </recommendedName>
</protein>
<dbReference type="InterPro" id="IPR003961">
    <property type="entry name" value="FN3_dom"/>
</dbReference>
<evidence type="ECO:0000259" key="3">
    <source>
        <dbReference type="PROSITE" id="PS50835"/>
    </source>
</evidence>
<dbReference type="CDD" id="cd00096">
    <property type="entry name" value="Ig"/>
    <property type="match status" value="1"/>
</dbReference>
<dbReference type="InterPro" id="IPR003599">
    <property type="entry name" value="Ig_sub"/>
</dbReference>
<reference evidence="5" key="1">
    <citation type="submission" date="2015-12" db="EMBL/GenBank/DDBJ databases">
        <title>De novo transcriptome assembly of four potential Pierce s Disease insect vectors from Arizona vineyards.</title>
        <authorList>
            <person name="Tassone E.E."/>
        </authorList>
    </citation>
    <scope>NUCLEOTIDE SEQUENCE</scope>
</reference>
<dbReference type="Gene3D" id="2.60.40.10">
    <property type="entry name" value="Immunoglobulins"/>
    <property type="match status" value="2"/>
</dbReference>
<dbReference type="InterPro" id="IPR036116">
    <property type="entry name" value="FN3_sf"/>
</dbReference>
<keyword evidence="1" id="KW-1133">Transmembrane helix</keyword>
<accession>A0A1B6CI39</accession>
<evidence type="ECO:0000313" key="5">
    <source>
        <dbReference type="EMBL" id="JAS13136.1"/>
    </source>
</evidence>
<dbReference type="CDD" id="cd00063">
    <property type="entry name" value="FN3"/>
    <property type="match status" value="1"/>
</dbReference>
<proteinExistence type="predicted"/>
<dbReference type="InterPro" id="IPR007110">
    <property type="entry name" value="Ig-like_dom"/>
</dbReference>
<evidence type="ECO:0000256" key="2">
    <source>
        <dbReference type="SAM" id="SignalP"/>
    </source>
</evidence>
<dbReference type="PROSITE" id="PS50853">
    <property type="entry name" value="FN3"/>
    <property type="match status" value="1"/>
</dbReference>
<dbReference type="AlphaFoldDB" id="A0A1B6CI39"/>
<feature type="domain" description="Ig-like" evidence="3">
    <location>
        <begin position="32"/>
        <end position="91"/>
    </location>
</feature>
<feature type="transmembrane region" description="Helical" evidence="1">
    <location>
        <begin position="232"/>
        <end position="256"/>
    </location>
</feature>